<comment type="caution">
    <text evidence="2">The sequence shown here is derived from an EMBL/GenBank/DDBJ whole genome shotgun (WGS) entry which is preliminary data.</text>
</comment>
<evidence type="ECO:0000313" key="3">
    <source>
        <dbReference type="Proteomes" id="UP000189462"/>
    </source>
</evidence>
<sequence length="231" mass="25158">MSEHRNTGVLLDERRALTEYLDSLLQEIPTAPEPAVVAPQPRIQIPAPVREPVVEAGEAVRTQPASAVGEPVRPDWAEGTFQCLTFSVAGLTLAVPLVKLNGVIEVPEEITPMPGHQPWFLGLIRHLERQVKVVDIGRIVLPQGREYSPVEPAHVILIDDSRWGIACEGETQMLTLPEHGVRWRTSRGKRPWLAGTVIEHMCAILDVDALASELATGQWSAADAAKDSGSG</sequence>
<dbReference type="InterPro" id="IPR002545">
    <property type="entry name" value="CheW-lke_dom"/>
</dbReference>
<dbReference type="SMART" id="SM00260">
    <property type="entry name" value="CheW"/>
    <property type="match status" value="1"/>
</dbReference>
<dbReference type="Gene3D" id="2.30.30.40">
    <property type="entry name" value="SH3 Domains"/>
    <property type="match status" value="1"/>
</dbReference>
<evidence type="ECO:0000313" key="2">
    <source>
        <dbReference type="EMBL" id="OOG26211.1"/>
    </source>
</evidence>
<dbReference type="GO" id="GO:0007165">
    <property type="term" value="P:signal transduction"/>
    <property type="evidence" value="ECO:0007669"/>
    <property type="project" value="InterPro"/>
</dbReference>
<dbReference type="InterPro" id="IPR036061">
    <property type="entry name" value="CheW-like_dom_sf"/>
</dbReference>
<dbReference type="Proteomes" id="UP000189462">
    <property type="component" value="Unassembled WGS sequence"/>
</dbReference>
<dbReference type="OrthoDB" id="5565759at2"/>
<name>A0A1V3NME6_9GAMM</name>
<reference evidence="2 3" key="1">
    <citation type="submission" date="2017-02" db="EMBL/GenBank/DDBJ databases">
        <title>Genomic diversity within the haloalkaliphilic genus Thioalkalivibrio.</title>
        <authorList>
            <person name="Ahn A.-C."/>
            <person name="Meier-Kolthoff J."/>
            <person name="Overmars L."/>
            <person name="Richter M."/>
            <person name="Woyke T."/>
            <person name="Sorokin D.Y."/>
            <person name="Muyzer G."/>
        </authorList>
    </citation>
    <scope>NUCLEOTIDE SEQUENCE [LARGE SCALE GENOMIC DNA]</scope>
    <source>
        <strain evidence="2 3">ALJD</strain>
    </source>
</reference>
<feature type="domain" description="CheW-like" evidence="1">
    <location>
        <begin position="80"/>
        <end position="216"/>
    </location>
</feature>
<proteinExistence type="predicted"/>
<dbReference type="SUPFAM" id="SSF50341">
    <property type="entry name" value="CheW-like"/>
    <property type="match status" value="1"/>
</dbReference>
<dbReference type="PROSITE" id="PS50851">
    <property type="entry name" value="CHEW"/>
    <property type="match status" value="1"/>
</dbReference>
<gene>
    <name evidence="2" type="ORF">B1C78_05250</name>
</gene>
<organism evidence="2 3">
    <name type="scientific">Thioalkalivibrio denitrificans</name>
    <dbReference type="NCBI Taxonomy" id="108003"/>
    <lineage>
        <taxon>Bacteria</taxon>
        <taxon>Pseudomonadati</taxon>
        <taxon>Pseudomonadota</taxon>
        <taxon>Gammaproteobacteria</taxon>
        <taxon>Chromatiales</taxon>
        <taxon>Ectothiorhodospiraceae</taxon>
        <taxon>Thioalkalivibrio</taxon>
    </lineage>
</organism>
<keyword evidence="3" id="KW-1185">Reference proteome</keyword>
<evidence type="ECO:0000259" key="1">
    <source>
        <dbReference type="PROSITE" id="PS50851"/>
    </source>
</evidence>
<accession>A0A1V3NME6</accession>
<dbReference type="EMBL" id="MVBK01000029">
    <property type="protein sequence ID" value="OOG26211.1"/>
    <property type="molecule type" value="Genomic_DNA"/>
</dbReference>
<dbReference type="Pfam" id="PF01584">
    <property type="entry name" value="CheW"/>
    <property type="match status" value="1"/>
</dbReference>
<dbReference type="AlphaFoldDB" id="A0A1V3NME6"/>
<dbReference type="RefSeq" id="WP_077278088.1">
    <property type="nucleotide sequence ID" value="NZ_MVBK01000029.1"/>
</dbReference>
<protein>
    <recommendedName>
        <fullName evidence="1">CheW-like domain-containing protein</fullName>
    </recommendedName>
</protein>
<dbReference type="STRING" id="108003.B1C78_05250"/>
<dbReference type="Gene3D" id="2.40.50.180">
    <property type="entry name" value="CheA-289, Domain 4"/>
    <property type="match status" value="1"/>
</dbReference>
<dbReference type="GO" id="GO:0006935">
    <property type="term" value="P:chemotaxis"/>
    <property type="evidence" value="ECO:0007669"/>
    <property type="project" value="InterPro"/>
</dbReference>